<evidence type="ECO:0000259" key="6">
    <source>
        <dbReference type="Pfam" id="PF25994"/>
    </source>
</evidence>
<dbReference type="Pfam" id="PF10531">
    <property type="entry name" value="SLBB"/>
    <property type="match status" value="1"/>
</dbReference>
<dbReference type="InterPro" id="IPR019554">
    <property type="entry name" value="Soluble_ligand-bd"/>
</dbReference>
<comment type="caution">
    <text evidence="7">The sequence shown here is derived from an EMBL/GenBank/DDBJ whole genome shotgun (WGS) entry which is preliminary data.</text>
</comment>
<reference evidence="7" key="1">
    <citation type="journal article" date="2016" name="Front. Microbiol.">
        <title>Genome Sequence of the Piezophilic, Mesophilic Sulfate-Reducing Bacterium Desulfovibrio indicus J2T.</title>
        <authorList>
            <person name="Cao J."/>
            <person name="Maignien L."/>
            <person name="Shao Z."/>
            <person name="Alain K."/>
            <person name="Jebbar M."/>
        </authorList>
    </citation>
    <scope>NUCLEOTIDE SEQUENCE</scope>
    <source>
        <strain evidence="7">NBRC 103626</strain>
    </source>
</reference>
<proteinExistence type="predicted"/>
<dbReference type="GO" id="GO:0015159">
    <property type="term" value="F:polysaccharide transmembrane transporter activity"/>
    <property type="evidence" value="ECO:0007669"/>
    <property type="project" value="InterPro"/>
</dbReference>
<gene>
    <name evidence="7" type="ORF">NBEOAGPD_0246</name>
</gene>
<feature type="region of interest" description="Disordered" evidence="3">
    <location>
        <begin position="1"/>
        <end position="26"/>
    </location>
</feature>
<protein>
    <recommendedName>
        <fullName evidence="9">Polysaccharide export protein</fullName>
    </recommendedName>
</protein>
<dbReference type="EMBL" id="BPQM01000004">
    <property type="protein sequence ID" value="GJD77044.1"/>
    <property type="molecule type" value="Genomic_DNA"/>
</dbReference>
<feature type="domain" description="Polysaccharide export protein N-terminal" evidence="4">
    <location>
        <begin position="48"/>
        <end position="123"/>
    </location>
</feature>
<keyword evidence="1" id="KW-0732">Signal</keyword>
<dbReference type="Pfam" id="PF02563">
    <property type="entry name" value="Poly_export"/>
    <property type="match status" value="1"/>
</dbReference>
<name>A0AA37HJP6_9HYPH</name>
<evidence type="ECO:0000256" key="2">
    <source>
        <dbReference type="SAM" id="Coils"/>
    </source>
</evidence>
<reference evidence="7" key="2">
    <citation type="submission" date="2021-08" db="EMBL/GenBank/DDBJ databases">
        <authorList>
            <person name="Tani A."/>
            <person name="Ola A."/>
            <person name="Ogura Y."/>
            <person name="Katsura K."/>
            <person name="Hayashi T."/>
        </authorList>
    </citation>
    <scope>NUCLEOTIDE SEQUENCE</scope>
    <source>
        <strain evidence="7">NBRC 103626</strain>
    </source>
</reference>
<evidence type="ECO:0000259" key="4">
    <source>
        <dbReference type="Pfam" id="PF02563"/>
    </source>
</evidence>
<evidence type="ECO:0000313" key="7">
    <source>
        <dbReference type="EMBL" id="GJD77044.1"/>
    </source>
</evidence>
<evidence type="ECO:0000259" key="5">
    <source>
        <dbReference type="Pfam" id="PF10531"/>
    </source>
</evidence>
<dbReference type="InterPro" id="IPR049712">
    <property type="entry name" value="Poly_export"/>
</dbReference>
<feature type="compositionally biased region" description="Basic residues" evidence="3">
    <location>
        <begin position="1"/>
        <end position="11"/>
    </location>
</feature>
<keyword evidence="2" id="KW-0175">Coiled coil</keyword>
<dbReference type="PANTHER" id="PTHR33619:SF3">
    <property type="entry name" value="POLYSACCHARIDE EXPORT PROTEIN GFCE-RELATED"/>
    <property type="match status" value="1"/>
</dbReference>
<evidence type="ECO:0000313" key="8">
    <source>
        <dbReference type="Proteomes" id="UP001055108"/>
    </source>
</evidence>
<keyword evidence="8" id="KW-1185">Reference proteome</keyword>
<dbReference type="AlphaFoldDB" id="A0AA37HJP6"/>
<organism evidence="7 8">
    <name type="scientific">Methylobacterium gregans</name>
    <dbReference type="NCBI Taxonomy" id="374424"/>
    <lineage>
        <taxon>Bacteria</taxon>
        <taxon>Pseudomonadati</taxon>
        <taxon>Pseudomonadota</taxon>
        <taxon>Alphaproteobacteria</taxon>
        <taxon>Hyphomicrobiales</taxon>
        <taxon>Methylobacteriaceae</taxon>
        <taxon>Methylobacterium</taxon>
    </lineage>
</organism>
<dbReference type="PANTHER" id="PTHR33619">
    <property type="entry name" value="POLYSACCHARIDE EXPORT PROTEIN GFCE-RELATED"/>
    <property type="match status" value="1"/>
</dbReference>
<sequence length="439" mass="47832">MNRTATRHRIAPPRGDAPPPANAPSRRRSRGALALLLVLGLTAGAGAQDASYRLGPGDRINVAVYGQTELTGEYTVGGGGNLFLPLVGEVAVGGLTLPEAQGRVVERLADGFLQQPVVSLRVTEMRPFYVLGDVRSPGSFAFRYGASVLSGIALAGGFAEPQQVQLGQRTDFLGADERVRVLEANRRLLTVRRARLEAQRRDKDAFEAPPGAEADPRLAGVLAEEREILKSQRAALDQSLDLLRAQKPRLESEITGVQAQRASEETQLRLIQAHMEDYERLMANGLARRYQGIEFQREEARNKANIARLGADLARLDLAIGDLALRIQDTIEAYRRRVMSDLQDATTRLNEIETQLPSAREIREARLQAGGALGTQAQGGLARKVFITRARDGRLETFEADERAALMPGDIVEVRRELPARATQAAQEAASQVAAADTR</sequence>
<dbReference type="Gene3D" id="3.30.1950.10">
    <property type="entry name" value="wza like domain"/>
    <property type="match status" value="1"/>
</dbReference>
<feature type="domain" description="AprE-like long alpha-helical hairpin" evidence="6">
    <location>
        <begin position="177"/>
        <end position="361"/>
    </location>
</feature>
<dbReference type="RefSeq" id="WP_238300637.1">
    <property type="nucleotide sequence ID" value="NZ_BPQM01000004.1"/>
</dbReference>
<dbReference type="Proteomes" id="UP001055108">
    <property type="component" value="Unassembled WGS sequence"/>
</dbReference>
<dbReference type="InterPro" id="IPR003715">
    <property type="entry name" value="Poly_export_N"/>
</dbReference>
<dbReference type="Gene3D" id="3.10.560.10">
    <property type="entry name" value="Outer membrane lipoprotein wza domain like"/>
    <property type="match status" value="1"/>
</dbReference>
<feature type="coiled-coil region" evidence="2">
    <location>
        <begin position="226"/>
        <end position="260"/>
    </location>
</feature>
<evidence type="ECO:0000256" key="3">
    <source>
        <dbReference type="SAM" id="MobiDB-lite"/>
    </source>
</evidence>
<feature type="domain" description="Soluble ligand binding" evidence="5">
    <location>
        <begin position="128"/>
        <end position="168"/>
    </location>
</feature>
<evidence type="ECO:0008006" key="9">
    <source>
        <dbReference type="Google" id="ProtNLM"/>
    </source>
</evidence>
<accession>A0AA37HJP6</accession>
<evidence type="ECO:0000256" key="1">
    <source>
        <dbReference type="ARBA" id="ARBA00022729"/>
    </source>
</evidence>
<dbReference type="InterPro" id="IPR058781">
    <property type="entry name" value="HH_AprE-like"/>
</dbReference>
<dbReference type="Pfam" id="PF25994">
    <property type="entry name" value="HH_AprE"/>
    <property type="match status" value="1"/>
</dbReference>